<keyword evidence="7" id="KW-1185">Reference proteome</keyword>
<gene>
    <name evidence="6" type="ORF">DDZ16_07905</name>
</gene>
<dbReference type="RefSeq" id="WP_109263911.1">
    <property type="nucleotide sequence ID" value="NZ_QEWP01000005.1"/>
</dbReference>
<evidence type="ECO:0000256" key="4">
    <source>
        <dbReference type="ARBA" id="ARBA00023136"/>
    </source>
</evidence>
<dbReference type="Pfam" id="PF13564">
    <property type="entry name" value="DoxX_2"/>
    <property type="match status" value="1"/>
</dbReference>
<evidence type="ECO:0008006" key="8">
    <source>
        <dbReference type="Google" id="ProtNLM"/>
    </source>
</evidence>
<keyword evidence="2 5" id="KW-0812">Transmembrane</keyword>
<dbReference type="AlphaFoldDB" id="A0A2U2B9R3"/>
<feature type="transmembrane region" description="Helical" evidence="5">
    <location>
        <begin position="48"/>
        <end position="68"/>
    </location>
</feature>
<evidence type="ECO:0000256" key="5">
    <source>
        <dbReference type="SAM" id="Phobius"/>
    </source>
</evidence>
<dbReference type="OrthoDB" id="1493324at2"/>
<organism evidence="6 7">
    <name type="scientific">Marinilabilia rubra</name>
    <dbReference type="NCBI Taxonomy" id="2162893"/>
    <lineage>
        <taxon>Bacteria</taxon>
        <taxon>Pseudomonadati</taxon>
        <taxon>Bacteroidota</taxon>
        <taxon>Bacteroidia</taxon>
        <taxon>Marinilabiliales</taxon>
        <taxon>Marinilabiliaceae</taxon>
        <taxon>Marinilabilia</taxon>
    </lineage>
</organism>
<evidence type="ECO:0000256" key="3">
    <source>
        <dbReference type="ARBA" id="ARBA00022989"/>
    </source>
</evidence>
<dbReference type="Proteomes" id="UP000244956">
    <property type="component" value="Unassembled WGS sequence"/>
</dbReference>
<feature type="transmembrane region" description="Helical" evidence="5">
    <location>
        <begin position="101"/>
        <end position="120"/>
    </location>
</feature>
<protein>
    <recommendedName>
        <fullName evidence="8">DoxX family protein</fullName>
    </recommendedName>
</protein>
<evidence type="ECO:0000313" key="7">
    <source>
        <dbReference type="Proteomes" id="UP000244956"/>
    </source>
</evidence>
<proteinExistence type="predicted"/>
<dbReference type="InterPro" id="IPR032808">
    <property type="entry name" value="DoxX"/>
</dbReference>
<comment type="caution">
    <text evidence="6">The sequence shown here is derived from an EMBL/GenBank/DDBJ whole genome shotgun (WGS) entry which is preliminary data.</text>
</comment>
<accession>A0A2U2B9R3</accession>
<name>A0A2U2B9R3_9BACT</name>
<dbReference type="GO" id="GO:0016020">
    <property type="term" value="C:membrane"/>
    <property type="evidence" value="ECO:0007669"/>
    <property type="project" value="UniProtKB-SubCell"/>
</dbReference>
<comment type="subcellular location">
    <subcellularLocation>
        <location evidence="1">Membrane</location>
        <topology evidence="1">Multi-pass membrane protein</topology>
    </subcellularLocation>
</comment>
<keyword evidence="4 5" id="KW-0472">Membrane</keyword>
<evidence type="ECO:0000313" key="6">
    <source>
        <dbReference type="EMBL" id="PWD99810.1"/>
    </source>
</evidence>
<evidence type="ECO:0000256" key="2">
    <source>
        <dbReference type="ARBA" id="ARBA00022692"/>
    </source>
</evidence>
<keyword evidence="3 5" id="KW-1133">Transmembrane helix</keyword>
<dbReference type="EMBL" id="QEWP01000005">
    <property type="protein sequence ID" value="PWD99810.1"/>
    <property type="molecule type" value="Genomic_DNA"/>
</dbReference>
<sequence length="121" mass="13387">MEIAIKIIQVIIGLGLLNVWLIRANRKTPYRGGDAQNMREEFANYGLPYWFMIVIGGLKVGFAILLLVGLWFPSLAYVGAIGIAPLMAGALVMHIRVSDPLIKSLPAFFLLVLSLIIIFFV</sequence>
<evidence type="ECO:0000256" key="1">
    <source>
        <dbReference type="ARBA" id="ARBA00004141"/>
    </source>
</evidence>
<reference evidence="6 7" key="1">
    <citation type="submission" date="2018-05" db="EMBL/GenBank/DDBJ databases">
        <title>Marinilabilia rubrum sp. nov., isolated from saltern sediment.</title>
        <authorList>
            <person name="Zhang R."/>
        </authorList>
    </citation>
    <scope>NUCLEOTIDE SEQUENCE [LARGE SCALE GENOMIC DNA]</scope>
    <source>
        <strain evidence="6 7">WTE16</strain>
    </source>
</reference>
<feature type="transmembrane region" description="Helical" evidence="5">
    <location>
        <begin position="75"/>
        <end position="95"/>
    </location>
</feature>